<gene>
    <name evidence="3" type="primary">LOC106474282</name>
</gene>
<evidence type="ECO:0000313" key="3">
    <source>
        <dbReference type="RefSeq" id="XP_013790425.2"/>
    </source>
</evidence>
<dbReference type="GeneID" id="106474282"/>
<accession>A0ABM1BX97</accession>
<sequence length="234" mass="26067">MEDLTLGLTPHSPNVRLKLGEVANLSDTDSDNIGEFETEVKKDVEENPFSFKSFVKRTSCIKKGETHRKKDMSVDIFQLPQVLDVNSLPEMSAVLHIPNETDTAFKTAKNDLFEINSLSENITLPTEGASPAQGKEFPNETFGDDENSHLHSLSNIWKVQSKTSTTLQQKSSLTFEQKTQPVTSVSTNTPLESFHSVVVDSSLPSNVIGFIEENKVVKKKLEEAQEELKSKTKK</sequence>
<evidence type="ECO:0000313" key="2">
    <source>
        <dbReference type="Proteomes" id="UP000694941"/>
    </source>
</evidence>
<dbReference type="RefSeq" id="XP_013790425.2">
    <property type="nucleotide sequence ID" value="XM_013934971.2"/>
</dbReference>
<name>A0ABM1BX97_LIMPO</name>
<evidence type="ECO:0000256" key="1">
    <source>
        <dbReference type="SAM" id="Coils"/>
    </source>
</evidence>
<keyword evidence="2" id="KW-1185">Reference proteome</keyword>
<proteinExistence type="predicted"/>
<keyword evidence="1" id="KW-0175">Coiled coil</keyword>
<organism evidence="2 3">
    <name type="scientific">Limulus polyphemus</name>
    <name type="common">Atlantic horseshoe crab</name>
    <dbReference type="NCBI Taxonomy" id="6850"/>
    <lineage>
        <taxon>Eukaryota</taxon>
        <taxon>Metazoa</taxon>
        <taxon>Ecdysozoa</taxon>
        <taxon>Arthropoda</taxon>
        <taxon>Chelicerata</taxon>
        <taxon>Merostomata</taxon>
        <taxon>Xiphosura</taxon>
        <taxon>Limulidae</taxon>
        <taxon>Limulus</taxon>
    </lineage>
</organism>
<feature type="coiled-coil region" evidence="1">
    <location>
        <begin position="207"/>
        <end position="234"/>
    </location>
</feature>
<dbReference type="Proteomes" id="UP000694941">
    <property type="component" value="Unplaced"/>
</dbReference>
<reference evidence="3" key="1">
    <citation type="submission" date="2025-08" db="UniProtKB">
        <authorList>
            <consortium name="RefSeq"/>
        </authorList>
    </citation>
    <scope>IDENTIFICATION</scope>
    <source>
        <tissue evidence="3">Muscle</tissue>
    </source>
</reference>
<protein>
    <submittedName>
        <fullName evidence="3">Uncharacterized protein LOC106474282 isoform X1</fullName>
    </submittedName>
</protein>